<proteinExistence type="predicted"/>
<keyword evidence="1" id="KW-1133">Transmembrane helix</keyword>
<feature type="transmembrane region" description="Helical" evidence="1">
    <location>
        <begin position="251"/>
        <end position="275"/>
    </location>
</feature>
<keyword evidence="1" id="KW-0472">Membrane</keyword>
<sequence length="343" mass="37261">MTILPQNPMVHNHLAQLEVRADFLAGRLASSGPLPPELSEIRATIAKLRADCLDGAAEPEDLLWSRIYQAERRLALLEPEETLVAELRRRLDQAVEQRVQSAPRLQSYFDAALPLVSDTAQTPPGLKPGGATRLRALLLAVLEETHTTLQRKFHARPIQKKAARLVAFLGIVGCAIFLLPYLAIYLAPRPVPPGPLAFSGWAWLPLYTAASTGFFGAMFSRLLTLQANRAAMTLGELNDARSLWSNVLRGAVGTTGAIIVYFFLLSGVVGGALIPNFSQLGFDQFAHPKEATAPITSLSLVLPNAQLALLVVWSFLAGFSERLVPSVLKSSEVAIREPPKPNP</sequence>
<feature type="transmembrane region" description="Helical" evidence="1">
    <location>
        <begin position="295"/>
        <end position="319"/>
    </location>
</feature>
<keyword evidence="3" id="KW-1185">Reference proteome</keyword>
<dbReference type="RefSeq" id="WP_216835935.1">
    <property type="nucleotide sequence ID" value="NZ_JAFNJS010000002.1"/>
</dbReference>
<comment type="caution">
    <text evidence="2">The sequence shown here is derived from an EMBL/GenBank/DDBJ whole genome shotgun (WGS) entry which is preliminary data.</text>
</comment>
<feature type="transmembrane region" description="Helical" evidence="1">
    <location>
        <begin position="200"/>
        <end position="219"/>
    </location>
</feature>
<keyword evidence="1" id="KW-0812">Transmembrane</keyword>
<gene>
    <name evidence="2" type="ORF">ACFOD3_08115</name>
</gene>
<evidence type="ECO:0000313" key="2">
    <source>
        <dbReference type="EMBL" id="MFC2999855.1"/>
    </source>
</evidence>
<accession>A0ABV7BQD1</accession>
<protein>
    <submittedName>
        <fullName evidence="2">Uncharacterized protein</fullName>
    </submittedName>
</protein>
<dbReference type="EMBL" id="JBHRSB010000002">
    <property type="protein sequence ID" value="MFC2999855.1"/>
    <property type="molecule type" value="Genomic_DNA"/>
</dbReference>
<evidence type="ECO:0000313" key="3">
    <source>
        <dbReference type="Proteomes" id="UP001595420"/>
    </source>
</evidence>
<feature type="transmembrane region" description="Helical" evidence="1">
    <location>
        <begin position="165"/>
        <end position="188"/>
    </location>
</feature>
<dbReference type="Proteomes" id="UP001595420">
    <property type="component" value="Unassembled WGS sequence"/>
</dbReference>
<name>A0ABV7BQD1_9PROT</name>
<organism evidence="2 3">
    <name type="scientific">Falsiroseomonas tokyonensis</name>
    <dbReference type="NCBI Taxonomy" id="430521"/>
    <lineage>
        <taxon>Bacteria</taxon>
        <taxon>Pseudomonadati</taxon>
        <taxon>Pseudomonadota</taxon>
        <taxon>Alphaproteobacteria</taxon>
        <taxon>Acetobacterales</taxon>
        <taxon>Roseomonadaceae</taxon>
        <taxon>Falsiroseomonas</taxon>
    </lineage>
</organism>
<evidence type="ECO:0000256" key="1">
    <source>
        <dbReference type="SAM" id="Phobius"/>
    </source>
</evidence>
<reference evidence="3" key="1">
    <citation type="journal article" date="2019" name="Int. J. Syst. Evol. Microbiol.">
        <title>The Global Catalogue of Microorganisms (GCM) 10K type strain sequencing project: providing services to taxonomists for standard genome sequencing and annotation.</title>
        <authorList>
            <consortium name="The Broad Institute Genomics Platform"/>
            <consortium name="The Broad Institute Genome Sequencing Center for Infectious Disease"/>
            <person name="Wu L."/>
            <person name="Ma J."/>
        </authorList>
    </citation>
    <scope>NUCLEOTIDE SEQUENCE [LARGE SCALE GENOMIC DNA]</scope>
    <source>
        <strain evidence="3">CGMCC 1.16855</strain>
    </source>
</reference>